<dbReference type="InterPro" id="IPR013852">
    <property type="entry name" value="Transl_elong_P/YeiP_CS"/>
</dbReference>
<keyword evidence="6" id="KW-1185">Reference proteome</keyword>
<dbReference type="eggNOG" id="COG0231">
    <property type="taxonomic scope" value="Bacteria"/>
</dbReference>
<dbReference type="CDD" id="cd05794">
    <property type="entry name" value="S1_EF-P_repeat_2"/>
    <property type="match status" value="1"/>
</dbReference>
<evidence type="ECO:0000313" key="5">
    <source>
        <dbReference type="EMBL" id="EAW31043.1"/>
    </source>
</evidence>
<dbReference type="Gene3D" id="2.30.30.30">
    <property type="match status" value="1"/>
</dbReference>
<evidence type="ECO:0000313" key="6">
    <source>
        <dbReference type="Proteomes" id="UP000004931"/>
    </source>
</evidence>
<gene>
    <name evidence="5" type="ORF">GP2143_10612</name>
</gene>
<dbReference type="OrthoDB" id="9801844at2"/>
<dbReference type="InterPro" id="IPR011897">
    <property type="entry name" value="Transl_elong_p-like_YeiP"/>
</dbReference>
<dbReference type="FunFam" id="2.40.50.140:FF:000004">
    <property type="entry name" value="Elongation factor P"/>
    <property type="match status" value="1"/>
</dbReference>
<dbReference type="InterPro" id="IPR015365">
    <property type="entry name" value="Elong-fact-P_C"/>
</dbReference>
<dbReference type="EMBL" id="AAVT01000005">
    <property type="protein sequence ID" value="EAW31043.1"/>
    <property type="molecule type" value="Genomic_DNA"/>
</dbReference>
<dbReference type="NCBIfam" id="NF003392">
    <property type="entry name" value="PRK04542.1"/>
    <property type="match status" value="1"/>
</dbReference>
<dbReference type="InterPro" id="IPR020599">
    <property type="entry name" value="Transl_elong_fac_P/YeiP"/>
</dbReference>
<dbReference type="FunFam" id="2.40.50.140:FF:000009">
    <property type="entry name" value="Elongation factor P"/>
    <property type="match status" value="1"/>
</dbReference>
<name>A0YE09_9GAMM</name>
<dbReference type="Proteomes" id="UP000004931">
    <property type="component" value="Unassembled WGS sequence"/>
</dbReference>
<comment type="similarity">
    <text evidence="1 2">Belongs to the elongation factor P family.</text>
</comment>
<dbReference type="GO" id="GO:0003746">
    <property type="term" value="F:translation elongation factor activity"/>
    <property type="evidence" value="ECO:0007669"/>
    <property type="project" value="UniProtKB-UniRule"/>
</dbReference>
<dbReference type="GO" id="GO:0005829">
    <property type="term" value="C:cytosol"/>
    <property type="evidence" value="ECO:0007669"/>
    <property type="project" value="UniProtKB-ARBA"/>
</dbReference>
<protein>
    <recommendedName>
        <fullName evidence="2">Elongation factor P-like protein</fullName>
    </recommendedName>
</protein>
<comment type="caution">
    <text evidence="5">The sequence shown here is derived from an EMBL/GenBank/DDBJ whole genome shotgun (WGS) entry which is preliminary data.</text>
</comment>
<dbReference type="InterPro" id="IPR012340">
    <property type="entry name" value="NA-bd_OB-fold"/>
</dbReference>
<dbReference type="InterPro" id="IPR001059">
    <property type="entry name" value="Transl_elong_P/YeiP_cen"/>
</dbReference>
<feature type="domain" description="Elongation factor P C-terminal" evidence="3">
    <location>
        <begin position="132"/>
        <end position="187"/>
    </location>
</feature>
<dbReference type="SMART" id="SM01185">
    <property type="entry name" value="EFP"/>
    <property type="match status" value="1"/>
</dbReference>
<reference evidence="5 6" key="1">
    <citation type="journal article" date="2010" name="J. Bacteriol.">
        <title>Genome sequence of the oligotrophic marine Gammaproteobacterium HTCC2143, isolated from the Oregon Coast.</title>
        <authorList>
            <person name="Oh H.M."/>
            <person name="Kang I."/>
            <person name="Ferriera S."/>
            <person name="Giovannoni S.J."/>
            <person name="Cho J.C."/>
        </authorList>
    </citation>
    <scope>NUCLEOTIDE SEQUENCE [LARGE SCALE GENOMIC DNA]</scope>
    <source>
        <strain evidence="5 6">HTCC2143</strain>
    </source>
</reference>
<dbReference type="Pfam" id="PF09285">
    <property type="entry name" value="Elong-fact-P_C"/>
    <property type="match status" value="1"/>
</dbReference>
<dbReference type="InterPro" id="IPR014722">
    <property type="entry name" value="Rib_uL2_dom2"/>
</dbReference>
<dbReference type="InterPro" id="IPR013185">
    <property type="entry name" value="Transl_elong_KOW-like"/>
</dbReference>
<dbReference type="Pfam" id="PF08207">
    <property type="entry name" value="EFP_N"/>
    <property type="match status" value="1"/>
</dbReference>
<dbReference type="SUPFAM" id="SSF50104">
    <property type="entry name" value="Translation proteins SH3-like domain"/>
    <property type="match status" value="1"/>
</dbReference>
<dbReference type="PIRSF" id="PIRSF005901">
    <property type="entry name" value="EF-P"/>
    <property type="match status" value="1"/>
</dbReference>
<dbReference type="AlphaFoldDB" id="A0YE09"/>
<dbReference type="NCBIfam" id="NF001810">
    <property type="entry name" value="PRK00529.1"/>
    <property type="match status" value="1"/>
</dbReference>
<dbReference type="Gene3D" id="2.40.50.140">
    <property type="entry name" value="Nucleic acid-binding proteins"/>
    <property type="match status" value="2"/>
</dbReference>
<evidence type="ECO:0000256" key="1">
    <source>
        <dbReference type="ARBA" id="ARBA00009479"/>
    </source>
</evidence>
<dbReference type="InterPro" id="IPR008991">
    <property type="entry name" value="Translation_prot_SH3-like_sf"/>
</dbReference>
<evidence type="ECO:0000259" key="4">
    <source>
        <dbReference type="SMART" id="SM01185"/>
    </source>
</evidence>
<dbReference type="PANTHER" id="PTHR30053">
    <property type="entry name" value="ELONGATION FACTOR P"/>
    <property type="match status" value="1"/>
</dbReference>
<dbReference type="GO" id="GO:0043043">
    <property type="term" value="P:peptide biosynthetic process"/>
    <property type="evidence" value="ECO:0007669"/>
    <property type="project" value="InterPro"/>
</dbReference>
<keyword evidence="5" id="KW-0648">Protein biosynthesis</keyword>
<evidence type="ECO:0000256" key="2">
    <source>
        <dbReference type="HAMAP-Rule" id="MF_00646"/>
    </source>
</evidence>
<dbReference type="PROSITE" id="PS01275">
    <property type="entry name" value="EFP"/>
    <property type="match status" value="1"/>
</dbReference>
<accession>A0YE09</accession>
<dbReference type="HAMAP" id="MF_00646">
    <property type="entry name" value="EFP"/>
    <property type="match status" value="1"/>
</dbReference>
<dbReference type="SUPFAM" id="SSF50249">
    <property type="entry name" value="Nucleic acid-binding proteins"/>
    <property type="match status" value="2"/>
</dbReference>
<feature type="domain" description="Translation elongation factor P/YeiP central" evidence="4">
    <location>
        <begin position="69"/>
        <end position="124"/>
    </location>
</feature>
<keyword evidence="5" id="KW-0251">Elongation factor</keyword>
<dbReference type="STRING" id="247633.GP2143_10612"/>
<dbReference type="SMART" id="SM00841">
    <property type="entry name" value="Elong-fact-P_C"/>
    <property type="match status" value="1"/>
</dbReference>
<evidence type="ECO:0000259" key="3">
    <source>
        <dbReference type="SMART" id="SM00841"/>
    </source>
</evidence>
<dbReference type="Pfam" id="PF01132">
    <property type="entry name" value="EFP"/>
    <property type="match status" value="1"/>
</dbReference>
<proteinExistence type="inferred from homology"/>
<dbReference type="PANTHER" id="PTHR30053:SF14">
    <property type="entry name" value="TRANSLATION ELONGATION FACTOR KOW-LIKE DOMAIN-CONTAINING PROTEIN"/>
    <property type="match status" value="1"/>
</dbReference>
<sequence length="188" mass="20657">MPKASELKKGDVVNYRGAPHVIKKVESKSPSSRGASTLYKIRMNHVKTGQKVDESLKGDDILADIDFERRKMQYSYKDGDGFVFMDDEDYSQHALSASELGDDQLYIFEGMESVGGLIVDDQLIAIELPQSMIMTVVDTAPGIKGASASARTKPATLTTGLVVQVPEYLESGESIKVNTEDNRFMSRA</sequence>
<organism evidence="5 6">
    <name type="scientific">marine gamma proteobacterium HTCC2143</name>
    <dbReference type="NCBI Taxonomy" id="247633"/>
    <lineage>
        <taxon>Bacteria</taxon>
        <taxon>Pseudomonadati</taxon>
        <taxon>Pseudomonadota</taxon>
        <taxon>Gammaproteobacteria</taxon>
        <taxon>Cellvibrionales</taxon>
        <taxon>Spongiibacteraceae</taxon>
        <taxon>BD1-7 clade</taxon>
    </lineage>
</organism>
<dbReference type="CDD" id="cd04470">
    <property type="entry name" value="S1_EF-P_repeat_1"/>
    <property type="match status" value="1"/>
</dbReference>